<dbReference type="GO" id="GO:0006661">
    <property type="term" value="P:phosphatidylinositol biosynthetic process"/>
    <property type="evidence" value="ECO:0007669"/>
    <property type="project" value="InterPro"/>
</dbReference>
<gene>
    <name evidence="2" type="primary">LOC120282846</name>
</gene>
<dbReference type="AlphaFoldDB" id="A0AB40D2K0"/>
<proteinExistence type="predicted"/>
<dbReference type="PANTHER" id="PTHR16023">
    <property type="entry name" value="TAX1 BINDING PROTEIN-RELATED"/>
    <property type="match status" value="1"/>
</dbReference>
<accession>A0AB40D2K0</accession>
<sequence>MVLALAVKTVAGVLFDLVNRQKFKENPQKISSLIEFLSTNLMHPSQPHYRKQGGLVGLAVLTIALMKNSASPYLYKILPPILNSLTDMDMSVCECACETICEIAMVVKREIWVFLGRIFRAFFSLYRRPGINEPYFTGRLDAIIQYAGTVDGKFRIEEFVQFLRERISVFHPNERVYLLRWIGGRAHHHEDSRWFLEILVDGLFNMLWNSAPMEHGEIYEGLRNILHSIKDGRLRQQNVDFGVFSKPLLHFACKDKQETKFAALTWGIRK</sequence>
<name>A0AB40D2K0_DIOCR</name>
<dbReference type="InterPro" id="IPR011989">
    <property type="entry name" value="ARM-like"/>
</dbReference>
<dbReference type="RefSeq" id="XP_039145618.1">
    <property type="nucleotide sequence ID" value="XM_039289684.1"/>
</dbReference>
<dbReference type="GO" id="GO:0010008">
    <property type="term" value="C:endosome membrane"/>
    <property type="evidence" value="ECO:0007669"/>
    <property type="project" value="TreeGrafter"/>
</dbReference>
<protein>
    <submittedName>
        <fullName evidence="2">Protein VAC14 homolog</fullName>
    </submittedName>
</protein>
<dbReference type="Proteomes" id="UP001515500">
    <property type="component" value="Chromosome 18"/>
</dbReference>
<dbReference type="InterPro" id="IPR016024">
    <property type="entry name" value="ARM-type_fold"/>
</dbReference>
<dbReference type="GeneID" id="120282846"/>
<evidence type="ECO:0000313" key="1">
    <source>
        <dbReference type="Proteomes" id="UP001515500"/>
    </source>
</evidence>
<dbReference type="PANTHER" id="PTHR16023:SF0">
    <property type="entry name" value="PROTEIN VAC14 HOMOLOG"/>
    <property type="match status" value="1"/>
</dbReference>
<dbReference type="GO" id="GO:0070772">
    <property type="term" value="C:PAS complex"/>
    <property type="evidence" value="ECO:0007669"/>
    <property type="project" value="InterPro"/>
</dbReference>
<reference evidence="2" key="1">
    <citation type="submission" date="2025-08" db="UniProtKB">
        <authorList>
            <consortium name="RefSeq"/>
        </authorList>
    </citation>
    <scope>IDENTIFICATION</scope>
</reference>
<dbReference type="Pfam" id="PF12755">
    <property type="entry name" value="Vac14_Fab1_bd"/>
    <property type="match status" value="1"/>
</dbReference>
<dbReference type="InterPro" id="IPR026825">
    <property type="entry name" value="Vac14"/>
</dbReference>
<dbReference type="Gene3D" id="1.25.10.10">
    <property type="entry name" value="Leucine-rich Repeat Variant"/>
    <property type="match status" value="1"/>
</dbReference>
<organism evidence="1 2">
    <name type="scientific">Dioscorea cayennensis subsp. rotundata</name>
    <name type="common">White Guinea yam</name>
    <name type="synonym">Dioscorea rotundata</name>
    <dbReference type="NCBI Taxonomy" id="55577"/>
    <lineage>
        <taxon>Eukaryota</taxon>
        <taxon>Viridiplantae</taxon>
        <taxon>Streptophyta</taxon>
        <taxon>Embryophyta</taxon>
        <taxon>Tracheophyta</taxon>
        <taxon>Spermatophyta</taxon>
        <taxon>Magnoliopsida</taxon>
        <taxon>Liliopsida</taxon>
        <taxon>Dioscoreales</taxon>
        <taxon>Dioscoreaceae</taxon>
        <taxon>Dioscorea</taxon>
    </lineage>
</organism>
<evidence type="ECO:0000313" key="2">
    <source>
        <dbReference type="RefSeq" id="XP_039145618.1"/>
    </source>
</evidence>
<keyword evidence="1" id="KW-1185">Reference proteome</keyword>
<dbReference type="SUPFAM" id="SSF48371">
    <property type="entry name" value="ARM repeat"/>
    <property type="match status" value="1"/>
</dbReference>